<dbReference type="HAMAP" id="MF_00500">
    <property type="entry name" value="Ribosomal_bS20"/>
    <property type="match status" value="1"/>
</dbReference>
<proteinExistence type="inferred from homology"/>
<dbReference type="SUPFAM" id="SSF46992">
    <property type="entry name" value="Ribosomal protein S20"/>
    <property type="match status" value="1"/>
</dbReference>
<evidence type="ECO:0000256" key="4">
    <source>
        <dbReference type="ARBA" id="ARBA00022980"/>
    </source>
</evidence>
<evidence type="ECO:0000313" key="9">
    <source>
        <dbReference type="EMBL" id="MFB9677964.1"/>
    </source>
</evidence>
<comment type="caution">
    <text evidence="9">The sequence shown here is derived from an EMBL/GenBank/DDBJ whole genome shotgun (WGS) entry which is preliminary data.</text>
</comment>
<dbReference type="PANTHER" id="PTHR33398">
    <property type="entry name" value="30S RIBOSOMAL PROTEIN S20"/>
    <property type="match status" value="1"/>
</dbReference>
<evidence type="ECO:0000313" key="10">
    <source>
        <dbReference type="Proteomes" id="UP001589610"/>
    </source>
</evidence>
<accession>A0ABV5TG43</accession>
<dbReference type="NCBIfam" id="TIGR00029">
    <property type="entry name" value="S20"/>
    <property type="match status" value="1"/>
</dbReference>
<evidence type="ECO:0000256" key="7">
    <source>
        <dbReference type="HAMAP-Rule" id="MF_00500"/>
    </source>
</evidence>
<dbReference type="RefSeq" id="WP_344742697.1">
    <property type="nucleotide sequence ID" value="NZ_BAAAWW010000003.1"/>
</dbReference>
<organism evidence="9 10">
    <name type="scientific">Streptosporangium vulgare</name>
    <dbReference type="NCBI Taxonomy" id="46190"/>
    <lineage>
        <taxon>Bacteria</taxon>
        <taxon>Bacillati</taxon>
        <taxon>Actinomycetota</taxon>
        <taxon>Actinomycetes</taxon>
        <taxon>Streptosporangiales</taxon>
        <taxon>Streptosporangiaceae</taxon>
        <taxon>Streptosporangium</taxon>
    </lineage>
</organism>
<keyword evidence="2 7" id="KW-0699">rRNA-binding</keyword>
<evidence type="ECO:0000256" key="5">
    <source>
        <dbReference type="ARBA" id="ARBA00023274"/>
    </source>
</evidence>
<keyword evidence="4 7" id="KW-0689">Ribosomal protein</keyword>
<comment type="function">
    <text evidence="7">Binds directly to 16S ribosomal RNA.</text>
</comment>
<evidence type="ECO:0000256" key="3">
    <source>
        <dbReference type="ARBA" id="ARBA00022884"/>
    </source>
</evidence>
<dbReference type="InterPro" id="IPR002583">
    <property type="entry name" value="Ribosomal_bS20"/>
</dbReference>
<reference evidence="9 10" key="1">
    <citation type="submission" date="2024-09" db="EMBL/GenBank/DDBJ databases">
        <authorList>
            <person name="Sun Q."/>
            <person name="Mori K."/>
        </authorList>
    </citation>
    <scope>NUCLEOTIDE SEQUENCE [LARGE SCALE GENOMIC DNA]</scope>
    <source>
        <strain evidence="9 10">JCM 3028</strain>
    </source>
</reference>
<dbReference type="InterPro" id="IPR036510">
    <property type="entry name" value="Ribosomal_bS20_sf"/>
</dbReference>
<gene>
    <name evidence="7 9" type="primary">rpsT</name>
    <name evidence="9" type="ORF">ACFFRH_20985</name>
</gene>
<evidence type="ECO:0000256" key="6">
    <source>
        <dbReference type="ARBA" id="ARBA00035136"/>
    </source>
</evidence>
<dbReference type="Gene3D" id="1.20.58.110">
    <property type="entry name" value="Ribosomal protein S20"/>
    <property type="match status" value="1"/>
</dbReference>
<keyword evidence="5 7" id="KW-0687">Ribonucleoprotein</keyword>
<keyword evidence="10" id="KW-1185">Reference proteome</keyword>
<comment type="similarity">
    <text evidence="1 7">Belongs to the bacterial ribosomal protein bS20 family.</text>
</comment>
<evidence type="ECO:0000256" key="1">
    <source>
        <dbReference type="ARBA" id="ARBA00007634"/>
    </source>
</evidence>
<sequence length="90" mass="9907">MANIKSQIKRNRQNEKARLRNKAVKSSLKTAIRKFREAADQGNVEEAAVLQRAASRQLDKAASKGVIHKNQAANRKSAIAQRVATLSVAK</sequence>
<dbReference type="GO" id="GO:0005840">
    <property type="term" value="C:ribosome"/>
    <property type="evidence" value="ECO:0007669"/>
    <property type="project" value="UniProtKB-KW"/>
</dbReference>
<dbReference type="Pfam" id="PF01649">
    <property type="entry name" value="Ribosomal_S20p"/>
    <property type="match status" value="1"/>
</dbReference>
<keyword evidence="3 7" id="KW-0694">RNA-binding</keyword>
<dbReference type="PANTHER" id="PTHR33398:SF1">
    <property type="entry name" value="SMALL RIBOSOMAL SUBUNIT PROTEIN BS20C"/>
    <property type="match status" value="1"/>
</dbReference>
<protein>
    <recommendedName>
        <fullName evidence="6 7">Small ribosomal subunit protein bS20</fullName>
    </recommendedName>
</protein>
<evidence type="ECO:0000256" key="8">
    <source>
        <dbReference type="SAM" id="MobiDB-lite"/>
    </source>
</evidence>
<dbReference type="Proteomes" id="UP001589610">
    <property type="component" value="Unassembled WGS sequence"/>
</dbReference>
<feature type="region of interest" description="Disordered" evidence="8">
    <location>
        <begin position="1"/>
        <end position="25"/>
    </location>
</feature>
<name>A0ABV5TG43_9ACTN</name>
<dbReference type="EMBL" id="JBHMBS010000009">
    <property type="protein sequence ID" value="MFB9677964.1"/>
    <property type="molecule type" value="Genomic_DNA"/>
</dbReference>
<evidence type="ECO:0000256" key="2">
    <source>
        <dbReference type="ARBA" id="ARBA00022730"/>
    </source>
</evidence>